<dbReference type="RefSeq" id="WP_091314668.1">
    <property type="nucleotide sequence ID" value="NZ_CBCSJU010000003.1"/>
</dbReference>
<gene>
    <name evidence="2" type="ORF">SAMN05660918_2665</name>
</gene>
<proteinExistence type="predicted"/>
<evidence type="ECO:0000313" key="2">
    <source>
        <dbReference type="EMBL" id="SEJ21120.1"/>
    </source>
</evidence>
<protein>
    <recommendedName>
        <fullName evidence="1">DUF6705 domain-containing protein</fullName>
    </recommendedName>
</protein>
<dbReference type="InterPro" id="IPR046551">
    <property type="entry name" value="DUF6705"/>
</dbReference>
<keyword evidence="3" id="KW-1185">Reference proteome</keyword>
<sequence length="201" mass="22769">MENIIKIIILTISLNCYSQSPIIDIIDKDGTRTTNAYYKDVNNLLNTFEGTWLYTNGATSLKIVMIKKMQQFNGRYYEDLIIGEYEYKVNDVIVISTLSELNNNYSNQSSHSIAGSSIMNNNNRPICTNCTVNEKRLRTGFEDPVRDSYGTMIVKKTTQNGLEAIQIKTRLSGYGTPWIEGQPQPPTDFTVPAGEYILIKQ</sequence>
<name>A0A1H6X863_9FLAO</name>
<accession>A0A1H6X863</accession>
<dbReference type="Proteomes" id="UP000199702">
    <property type="component" value="Unassembled WGS sequence"/>
</dbReference>
<dbReference type="AlphaFoldDB" id="A0A1H6X863"/>
<evidence type="ECO:0000313" key="3">
    <source>
        <dbReference type="Proteomes" id="UP000199702"/>
    </source>
</evidence>
<dbReference type="OrthoDB" id="1261237at2"/>
<reference evidence="3" key="1">
    <citation type="submission" date="2016-10" db="EMBL/GenBank/DDBJ databases">
        <authorList>
            <person name="Varghese N."/>
            <person name="Submissions S."/>
        </authorList>
    </citation>
    <scope>NUCLEOTIDE SEQUENCE [LARGE SCALE GENOMIC DNA]</scope>
    <source>
        <strain evidence="3">DSM 17934</strain>
    </source>
</reference>
<dbReference type="EMBL" id="FNYA01000007">
    <property type="protein sequence ID" value="SEJ21120.1"/>
    <property type="molecule type" value="Genomic_DNA"/>
</dbReference>
<dbReference type="Pfam" id="PF20448">
    <property type="entry name" value="DUF6705"/>
    <property type="match status" value="1"/>
</dbReference>
<feature type="domain" description="DUF6705" evidence="1">
    <location>
        <begin position="1"/>
        <end position="201"/>
    </location>
</feature>
<organism evidence="2 3">
    <name type="scientific">Flavobacterium terrigena</name>
    <dbReference type="NCBI Taxonomy" id="402734"/>
    <lineage>
        <taxon>Bacteria</taxon>
        <taxon>Pseudomonadati</taxon>
        <taxon>Bacteroidota</taxon>
        <taxon>Flavobacteriia</taxon>
        <taxon>Flavobacteriales</taxon>
        <taxon>Flavobacteriaceae</taxon>
        <taxon>Flavobacterium</taxon>
    </lineage>
</organism>
<dbReference type="STRING" id="402734.SAMN05660918_2665"/>
<evidence type="ECO:0000259" key="1">
    <source>
        <dbReference type="Pfam" id="PF20448"/>
    </source>
</evidence>